<comment type="caution">
    <text evidence="3">The sequence shown here is derived from an EMBL/GenBank/DDBJ whole genome shotgun (WGS) entry which is preliminary data.</text>
</comment>
<feature type="domain" description="SpaA-like prealbumin fold" evidence="2">
    <location>
        <begin position="675"/>
        <end position="747"/>
    </location>
</feature>
<gene>
    <name evidence="3" type="ORF">ACFQ4L_04925</name>
</gene>
<dbReference type="RefSeq" id="WP_125577885.1">
    <property type="nucleotide sequence ID" value="NZ_JBHTOF010000033.1"/>
</dbReference>
<evidence type="ECO:0000259" key="2">
    <source>
        <dbReference type="Pfam" id="PF17802"/>
    </source>
</evidence>
<sequence length="812" mass="87313">MMKRLKASLMLVLVVIGTIGSGVLGLLTTPPEKVSANTATVIQPNEFAPSVAAKFSTYLSTYKTETDVPQANGVVDLTQNTINKAGYYFLNEKFSLAHPFFMKFFVNVGNLNDENGIAVSLHTGDTNPASLLQTSTPGFLQQIGTIGLPNAITWKLDTKTNTTGSQFVDTINEKEDGAGDNVDTKYGFQSFMLTNSSGQPVYRDKKVGITDNSAVPNDALVAFKASGSNSAPGSVTNASVKFINYVNQVVGANQDPNIIPFFTGTMGDSDVIDLNNARWHPIQIQYDPTYTDVATNTTKSNGQITVTYFKTWKTADPSVIKIQNVRNYYAKTFHLDTISLAMSGASGSTTNPKQMITMIKPTSKMDVGVGTTNNGNTTQNTDWAAEWAANVGMHYNAAVPYSIQAYKSPTTTPTDPPSPTVTTDKYIGTAVTKYNGTNILGGSGDLLNYFYDLDYLLSSTVTAGEQLPAAPPGYTRPTVADFNGKNPYQKLVVPQDAGGVVYVPYIPTMQNVTVKHVIADPNQPDDSKLTPITTDISLKPVLDRTVSGLMDHIVSITGDAISGYTQQTVTPFDYTINKAGDGQNIVYLKYSLNNVQYKLQGYKDGTDPTNVANQLGQPITGLSGKPGTVISQTDINRVQYPNYLIKDGFIGTIPQINNGIVYVPMVQQVGKLTLIAKGDDGSLFENATFKIVDAKGNAVTTDASGNPLPALTTDANGQIVLPNMLLDQAYTVTEMSVPSGWDVTGHLQSTTLTLTAKEKTLTFISTKQMTATYPNAGGSGQLKLLASAIAILMMGIISFAVHFFKNMRKHRA</sequence>
<dbReference type="InterPro" id="IPR013783">
    <property type="entry name" value="Ig-like_fold"/>
</dbReference>
<keyword evidence="4" id="KW-1185">Reference proteome</keyword>
<accession>A0ABW4DN07</accession>
<organism evidence="3 4">
    <name type="scientific">Lapidilactobacillus mulanensis</name>
    <dbReference type="NCBI Taxonomy" id="2485999"/>
    <lineage>
        <taxon>Bacteria</taxon>
        <taxon>Bacillati</taxon>
        <taxon>Bacillota</taxon>
        <taxon>Bacilli</taxon>
        <taxon>Lactobacillales</taxon>
        <taxon>Lactobacillaceae</taxon>
        <taxon>Lapidilactobacillus</taxon>
    </lineage>
</organism>
<evidence type="ECO:0000256" key="1">
    <source>
        <dbReference type="SAM" id="Phobius"/>
    </source>
</evidence>
<reference evidence="4" key="1">
    <citation type="journal article" date="2019" name="Int. J. Syst. Evol. Microbiol.">
        <title>The Global Catalogue of Microorganisms (GCM) 10K type strain sequencing project: providing services to taxonomists for standard genome sequencing and annotation.</title>
        <authorList>
            <consortium name="The Broad Institute Genomics Platform"/>
            <consortium name="The Broad Institute Genome Sequencing Center for Infectious Disease"/>
            <person name="Wu L."/>
            <person name="Ma J."/>
        </authorList>
    </citation>
    <scope>NUCLEOTIDE SEQUENCE [LARGE SCALE GENOMIC DNA]</scope>
    <source>
        <strain evidence="4">CCM 8951</strain>
    </source>
</reference>
<keyword evidence="1" id="KW-0812">Transmembrane</keyword>
<dbReference type="Gene3D" id="2.60.40.10">
    <property type="entry name" value="Immunoglobulins"/>
    <property type="match status" value="1"/>
</dbReference>
<name>A0ABW4DN07_9LACO</name>
<evidence type="ECO:0000313" key="3">
    <source>
        <dbReference type="EMBL" id="MFD1465434.1"/>
    </source>
</evidence>
<dbReference type="Gene3D" id="2.60.120.200">
    <property type="match status" value="1"/>
</dbReference>
<proteinExistence type="predicted"/>
<feature type="transmembrane region" description="Helical" evidence="1">
    <location>
        <begin position="784"/>
        <end position="804"/>
    </location>
</feature>
<dbReference type="Proteomes" id="UP001597244">
    <property type="component" value="Unassembled WGS sequence"/>
</dbReference>
<dbReference type="InterPro" id="IPR041033">
    <property type="entry name" value="SpaA_PFL_dom_1"/>
</dbReference>
<dbReference type="EMBL" id="JBHTOF010000033">
    <property type="protein sequence ID" value="MFD1465434.1"/>
    <property type="molecule type" value="Genomic_DNA"/>
</dbReference>
<keyword evidence="1" id="KW-1133">Transmembrane helix</keyword>
<protein>
    <submittedName>
        <fullName evidence="3">SpaA isopeptide-forming pilin-related protein</fullName>
    </submittedName>
</protein>
<evidence type="ECO:0000313" key="4">
    <source>
        <dbReference type="Proteomes" id="UP001597244"/>
    </source>
</evidence>
<keyword evidence="1" id="KW-0472">Membrane</keyword>
<dbReference type="Pfam" id="PF17802">
    <property type="entry name" value="SpaA"/>
    <property type="match status" value="1"/>
</dbReference>